<protein>
    <submittedName>
        <fullName evidence="1">Uncharacterized protein</fullName>
    </submittedName>
</protein>
<dbReference type="AlphaFoldDB" id="A0A0K2UI09"/>
<sequence length="39" mass="4686">MHSLIAYDVTIDRIFNLMYRTECWVRKADFDKNATPHTL</sequence>
<dbReference type="EMBL" id="HACA01020518">
    <property type="protein sequence ID" value="CDW37879.1"/>
    <property type="molecule type" value="Transcribed_RNA"/>
</dbReference>
<accession>A0A0K2UI09</accession>
<proteinExistence type="predicted"/>
<name>A0A0K2UI09_LEPSM</name>
<organism evidence="1">
    <name type="scientific">Lepeophtheirus salmonis</name>
    <name type="common">Salmon louse</name>
    <name type="synonym">Caligus salmonis</name>
    <dbReference type="NCBI Taxonomy" id="72036"/>
    <lineage>
        <taxon>Eukaryota</taxon>
        <taxon>Metazoa</taxon>
        <taxon>Ecdysozoa</taxon>
        <taxon>Arthropoda</taxon>
        <taxon>Crustacea</taxon>
        <taxon>Multicrustacea</taxon>
        <taxon>Hexanauplia</taxon>
        <taxon>Copepoda</taxon>
        <taxon>Siphonostomatoida</taxon>
        <taxon>Caligidae</taxon>
        <taxon>Lepeophtheirus</taxon>
    </lineage>
</organism>
<reference evidence="1" key="1">
    <citation type="submission" date="2014-05" db="EMBL/GenBank/DDBJ databases">
        <authorList>
            <person name="Chronopoulou M."/>
        </authorList>
    </citation>
    <scope>NUCLEOTIDE SEQUENCE</scope>
    <source>
        <tissue evidence="1">Whole organism</tissue>
    </source>
</reference>
<evidence type="ECO:0000313" key="1">
    <source>
        <dbReference type="EMBL" id="CDW37879.1"/>
    </source>
</evidence>